<dbReference type="PANTHER" id="PTHR24107:SF2">
    <property type="entry name" value="NLR FAMILY CARD DOMAIN CONTAINING 3"/>
    <property type="match status" value="1"/>
</dbReference>
<protein>
    <submittedName>
        <fullName evidence="5">NLRC3 protein</fullName>
    </submittedName>
</protein>
<dbReference type="OrthoDB" id="341587at2759"/>
<feature type="region of interest" description="Disordered" evidence="4">
    <location>
        <begin position="745"/>
        <end position="766"/>
    </location>
</feature>
<dbReference type="InterPro" id="IPR052410">
    <property type="entry name" value="DRC5"/>
</dbReference>
<evidence type="ECO:0000313" key="5">
    <source>
        <dbReference type="EMBL" id="CAE6954198.1"/>
    </source>
</evidence>
<dbReference type="InterPro" id="IPR032675">
    <property type="entry name" value="LRR_dom_sf"/>
</dbReference>
<comment type="caution">
    <text evidence="5">The sequence shown here is derived from an EMBL/GenBank/DDBJ whole genome shotgun (WGS) entry which is preliminary data.</text>
</comment>
<dbReference type="GO" id="GO:0005856">
    <property type="term" value="C:cytoskeleton"/>
    <property type="evidence" value="ECO:0007669"/>
    <property type="project" value="UniProtKB-SubCell"/>
</dbReference>
<evidence type="ECO:0000313" key="6">
    <source>
        <dbReference type="Proteomes" id="UP000604046"/>
    </source>
</evidence>
<sequence length="766" mass="84740">MGGSCSCDGDADKGDGQELQLMSEKAVYNLIDARSLRDFIVDSNIRLVRAEYLWKLTRKGKRVLRRQETESELCEDGRSALVTHAEMRAWRGEQDDALIMSVSHCWESREHPDPCGHQLEQVAKATMMYHLAYGVPIWLFVDYMSLFQYKRSEGEQELSFRAAMNNMHVFYAHDSTYTLRVEGLTPAARWEKCKDERILIFHEPSGGVVPVPVHSLTRNDTPYEERGWCRAELEWSSCRKESWRNVRIDGDPGARPGTDSGANMASDFKGRVPRTPGDFAAGVGALKFTHRSDLEPVIRLQAKIYHEKVADCEVAAFENLSGAEVLRLASALPDFRKLRSLTLRHIECDEQQAAKLMQAMHESSVTDLEFVELLELEIALPVAKAVAEILKAEGSSLRRLAFRDCLDFYRPSRFMRGKDLAEELAEAVAGNAALRELSLANCLVGDAGAEAFARALGTNRALRSFKLEGKANDLCGVEDEQGGWKFDIGDRGAQALARALEGNASLTALGLGHQRIMDKGVQALQEAVRKNHTVERIDLWGRYVRMTAEQRQHLGGVFKLDESEASDGGDAGGPGRLLQPQIPVLAERLRANAAVATWTQLNLGGSLKAQAVKALADFLKVTVNTTLRIIRLAENGLGDEGVQALAEALKVNTTIREINLRDNNIGPAGAEALAEALKVNKTVQKINLSHNIKIGDAGVKALAEALRINTTLQEIELLYTTRGDAGREALAKLQEARPGLRIRDAEVRSKEVSSEEEEGSEEVYEE</sequence>
<gene>
    <name evidence="5" type="primary">NLRC3</name>
    <name evidence="5" type="ORF">SNAT2548_LOCUS1674</name>
</gene>
<organism evidence="5 6">
    <name type="scientific">Symbiodinium natans</name>
    <dbReference type="NCBI Taxonomy" id="878477"/>
    <lineage>
        <taxon>Eukaryota</taxon>
        <taxon>Sar</taxon>
        <taxon>Alveolata</taxon>
        <taxon>Dinophyceae</taxon>
        <taxon>Suessiales</taxon>
        <taxon>Symbiodiniaceae</taxon>
        <taxon>Symbiodinium</taxon>
    </lineage>
</organism>
<keyword evidence="6" id="KW-1185">Reference proteome</keyword>
<comment type="subcellular location">
    <subcellularLocation>
        <location evidence="1">Cytoplasm</location>
        <location evidence="1">Cytoskeleton</location>
    </subcellularLocation>
</comment>
<feature type="compositionally biased region" description="Acidic residues" evidence="4">
    <location>
        <begin position="754"/>
        <end position="766"/>
    </location>
</feature>
<dbReference type="Gene3D" id="3.80.10.10">
    <property type="entry name" value="Ribonuclease Inhibitor"/>
    <property type="match status" value="3"/>
</dbReference>
<dbReference type="SMART" id="SM00368">
    <property type="entry name" value="LRR_RI"/>
    <property type="match status" value="6"/>
</dbReference>
<evidence type="ECO:0000256" key="3">
    <source>
        <dbReference type="ARBA" id="ARBA00023212"/>
    </source>
</evidence>
<keyword evidence="3" id="KW-0206">Cytoskeleton</keyword>
<keyword evidence="2" id="KW-0963">Cytoplasm</keyword>
<name>A0A812HLK2_9DINO</name>
<dbReference type="PANTHER" id="PTHR24107">
    <property type="entry name" value="YNEIN REGULATORY COMPLEX SUBUNIT 5"/>
    <property type="match status" value="1"/>
</dbReference>
<reference evidence="5" key="1">
    <citation type="submission" date="2021-02" db="EMBL/GenBank/DDBJ databases">
        <authorList>
            <person name="Dougan E. K."/>
            <person name="Rhodes N."/>
            <person name="Thang M."/>
            <person name="Chan C."/>
        </authorList>
    </citation>
    <scope>NUCLEOTIDE SEQUENCE</scope>
</reference>
<evidence type="ECO:0000256" key="1">
    <source>
        <dbReference type="ARBA" id="ARBA00004245"/>
    </source>
</evidence>
<dbReference type="SUPFAM" id="SSF52047">
    <property type="entry name" value="RNI-like"/>
    <property type="match status" value="2"/>
</dbReference>
<dbReference type="InterPro" id="IPR001611">
    <property type="entry name" value="Leu-rich_rpt"/>
</dbReference>
<evidence type="ECO:0000256" key="2">
    <source>
        <dbReference type="ARBA" id="ARBA00022490"/>
    </source>
</evidence>
<dbReference type="Pfam" id="PF13516">
    <property type="entry name" value="LRR_6"/>
    <property type="match status" value="4"/>
</dbReference>
<accession>A0A812HLK2</accession>
<dbReference type="AlphaFoldDB" id="A0A812HLK2"/>
<proteinExistence type="predicted"/>
<dbReference type="EMBL" id="CAJNDS010000095">
    <property type="protein sequence ID" value="CAE6954198.1"/>
    <property type="molecule type" value="Genomic_DNA"/>
</dbReference>
<evidence type="ECO:0000256" key="4">
    <source>
        <dbReference type="SAM" id="MobiDB-lite"/>
    </source>
</evidence>
<dbReference type="Proteomes" id="UP000604046">
    <property type="component" value="Unassembled WGS sequence"/>
</dbReference>